<keyword evidence="7" id="KW-0540">Nuclease</keyword>
<feature type="compositionally biased region" description="Low complexity" evidence="18">
    <location>
        <begin position="1"/>
        <end position="17"/>
    </location>
</feature>
<feature type="domain" description="PROP1-like PPR" evidence="20">
    <location>
        <begin position="32"/>
        <end position="252"/>
    </location>
</feature>
<dbReference type="InParanoid" id="G4YE40"/>
<dbReference type="KEGG" id="psoj:PHYSODRAFT_252680"/>
<dbReference type="GO" id="GO:0005739">
    <property type="term" value="C:mitochondrion"/>
    <property type="evidence" value="ECO:0007669"/>
    <property type="project" value="UniProtKB-SubCell"/>
</dbReference>
<feature type="domain" description="PRORP" evidence="19">
    <location>
        <begin position="266"/>
        <end position="503"/>
    </location>
</feature>
<evidence type="ECO:0000256" key="1">
    <source>
        <dbReference type="ARBA" id="ARBA00000928"/>
    </source>
</evidence>
<evidence type="ECO:0000313" key="22">
    <source>
        <dbReference type="Proteomes" id="UP000002640"/>
    </source>
</evidence>
<evidence type="ECO:0000256" key="3">
    <source>
        <dbReference type="ARBA" id="ARBA00004173"/>
    </source>
</evidence>
<evidence type="ECO:0000256" key="17">
    <source>
        <dbReference type="PROSITE-ProRule" id="PRU00708"/>
    </source>
</evidence>
<evidence type="ECO:0000256" key="5">
    <source>
        <dbReference type="ARBA" id="ARBA00012179"/>
    </source>
</evidence>
<dbReference type="RefSeq" id="XP_009516896.1">
    <property type="nucleotide sequence ID" value="XM_009518601.1"/>
</dbReference>
<evidence type="ECO:0000256" key="15">
    <source>
        <dbReference type="ARBA" id="ARBA00044536"/>
    </source>
</evidence>
<comment type="similarity">
    <text evidence="4">Belongs to the PPR family. P subfamily.</text>
</comment>
<keyword evidence="10" id="KW-0378">Hydrolase</keyword>
<comment type="subcellular location">
    <subcellularLocation>
        <location evidence="3">Mitochondrion</location>
    </subcellularLocation>
</comment>
<evidence type="ECO:0000256" key="18">
    <source>
        <dbReference type="SAM" id="MobiDB-lite"/>
    </source>
</evidence>
<dbReference type="PROSITE" id="PS51375">
    <property type="entry name" value="PPR"/>
    <property type="match status" value="1"/>
</dbReference>
<keyword evidence="22" id="KW-1185">Reference proteome</keyword>
<dbReference type="GO" id="GO:0046872">
    <property type="term" value="F:metal ion binding"/>
    <property type="evidence" value="ECO:0007669"/>
    <property type="project" value="UniProtKB-KW"/>
</dbReference>
<dbReference type="STRING" id="1094619.G4YE40"/>
<dbReference type="Gene3D" id="1.25.40.10">
    <property type="entry name" value="Tetratricopeptide repeat domain"/>
    <property type="match status" value="1"/>
</dbReference>
<dbReference type="Proteomes" id="UP000002640">
    <property type="component" value="Unassembled WGS sequence"/>
</dbReference>
<dbReference type="Pfam" id="PF17177">
    <property type="entry name" value="PPR_long"/>
    <property type="match status" value="1"/>
</dbReference>
<dbReference type="EC" id="3.1.26.5" evidence="5"/>
<dbReference type="InterPro" id="IPR002885">
    <property type="entry name" value="PPR_rpt"/>
</dbReference>
<dbReference type="InterPro" id="IPR011990">
    <property type="entry name" value="TPR-like_helical_dom_sf"/>
</dbReference>
<evidence type="ECO:0000256" key="16">
    <source>
        <dbReference type="ARBA" id="ARBA00044559"/>
    </source>
</evidence>
<sequence length="512" mass="58513">MASLAGSKRAAPAAEGAEPARKLTKTERRRERRQSSAEKLEYQYRIQVQNCAHDNDAARALQVYEQMKSEGVNVAPYIYNVVINVCSRMEDLAAFKSGAYAVYQDMKEACDNAKQQQQKGKKKHQQQQVPEPIYSAMVKICSKAQDFEACETLIAEMEEAKVEPKLRTFGPLLQAHSDAGHLDKCIWVHDKFLKNELEPTEADYVALLRACVKAGDAQRFYAFLDRFIDDVWQPSLTTWDVLKEWFSSEAAQVDGRKWKITEGTVSKEGVCSVTGDQLQSLELSPELTSELLAKVIAVVVYVNAGEWAAIEKLVRTDEKRKAQWDEFKQWLEEFGPFDVVIDAANVGYCNQNFEGGGFNYKQIELMVQHYEAQGKKVLVVLHERRTSDEQVPPEHRAQLAQWRADHKMFNCQQGNNDDWYWLYAAVKLGGRTLMVSNDEMRDHHFQMIHNRAFGRWKERHQVHYQVHGSRATVDEPLPYSARPQRVGDVWHFPSARSTTETTEDDAAQVAVS</sequence>
<evidence type="ECO:0000256" key="4">
    <source>
        <dbReference type="ARBA" id="ARBA00007626"/>
    </source>
</evidence>
<evidence type="ECO:0000256" key="10">
    <source>
        <dbReference type="ARBA" id="ARBA00022801"/>
    </source>
</evidence>
<proteinExistence type="inferred from homology"/>
<keyword evidence="14" id="KW-0496">Mitochondrion</keyword>
<keyword evidence="12" id="KW-0460">Magnesium</keyword>
<dbReference type="InterPro" id="IPR033443">
    <property type="entry name" value="PROP1-like_PPR_dom"/>
</dbReference>
<dbReference type="EMBL" id="JH159151">
    <property type="protein sequence ID" value="EGZ29621.1"/>
    <property type="molecule type" value="Genomic_DNA"/>
</dbReference>
<keyword evidence="8" id="KW-0479">Metal-binding</keyword>
<comment type="catalytic activity">
    <reaction evidence="1">
        <text>Endonucleolytic cleavage of RNA, removing 5'-extranucleotides from tRNA precursor.</text>
        <dbReference type="EC" id="3.1.26.5"/>
    </reaction>
</comment>
<feature type="region of interest" description="Disordered" evidence="18">
    <location>
        <begin position="1"/>
        <end position="38"/>
    </location>
</feature>
<dbReference type="Gene3D" id="3.40.50.11980">
    <property type="match status" value="1"/>
</dbReference>
<evidence type="ECO:0000256" key="9">
    <source>
        <dbReference type="ARBA" id="ARBA00022737"/>
    </source>
</evidence>
<evidence type="ECO:0000256" key="2">
    <source>
        <dbReference type="ARBA" id="ARBA00001946"/>
    </source>
</evidence>
<evidence type="ECO:0000259" key="19">
    <source>
        <dbReference type="Pfam" id="PF16953"/>
    </source>
</evidence>
<organism evidence="21 22">
    <name type="scientific">Phytophthora sojae (strain P6497)</name>
    <name type="common">Soybean stem and root rot agent</name>
    <name type="synonym">Phytophthora megasperma f. sp. glycines</name>
    <dbReference type="NCBI Taxonomy" id="1094619"/>
    <lineage>
        <taxon>Eukaryota</taxon>
        <taxon>Sar</taxon>
        <taxon>Stramenopiles</taxon>
        <taxon>Oomycota</taxon>
        <taxon>Peronosporomycetes</taxon>
        <taxon>Peronosporales</taxon>
        <taxon>Peronosporaceae</taxon>
        <taxon>Phytophthora</taxon>
    </lineage>
</organism>
<dbReference type="NCBIfam" id="TIGR00756">
    <property type="entry name" value="PPR"/>
    <property type="match status" value="1"/>
</dbReference>
<dbReference type="InterPro" id="IPR033495">
    <property type="entry name" value="MRPP3_PIN_dom"/>
</dbReference>
<evidence type="ECO:0000256" key="12">
    <source>
        <dbReference type="ARBA" id="ARBA00022842"/>
    </source>
</evidence>
<dbReference type="InterPro" id="IPR031595">
    <property type="entry name" value="PRORP_C"/>
</dbReference>
<dbReference type="GeneID" id="20638287"/>
<dbReference type="AlphaFoldDB" id="G4YE40"/>
<feature type="compositionally biased region" description="Basic and acidic residues" evidence="18">
    <location>
        <begin position="18"/>
        <end position="38"/>
    </location>
</feature>
<evidence type="ECO:0000259" key="20">
    <source>
        <dbReference type="Pfam" id="PF17177"/>
    </source>
</evidence>
<comment type="cofactor">
    <cofactor evidence="2">
        <name>Mg(2+)</name>
        <dbReference type="ChEBI" id="CHEBI:18420"/>
    </cofactor>
</comment>
<accession>G4YE40</accession>
<dbReference type="OMA" id="CIDINPV"/>
<dbReference type="GO" id="GO:0001682">
    <property type="term" value="P:tRNA 5'-leader removal"/>
    <property type="evidence" value="ECO:0007669"/>
    <property type="project" value="TreeGrafter"/>
</dbReference>
<gene>
    <name evidence="21" type="ORF">PHYSODRAFT_252680</name>
</gene>
<keyword evidence="9" id="KW-0677">Repeat</keyword>
<dbReference type="Pfam" id="PF16953">
    <property type="entry name" value="PRORP"/>
    <property type="match status" value="1"/>
</dbReference>
<feature type="repeat" description="PPR" evidence="17">
    <location>
        <begin position="130"/>
        <end position="164"/>
    </location>
</feature>
<evidence type="ECO:0000256" key="6">
    <source>
        <dbReference type="ARBA" id="ARBA00022694"/>
    </source>
</evidence>
<reference evidence="21 22" key="1">
    <citation type="journal article" date="2006" name="Science">
        <title>Phytophthora genome sequences uncover evolutionary origins and mechanisms of pathogenesis.</title>
        <authorList>
            <person name="Tyler B.M."/>
            <person name="Tripathy S."/>
            <person name="Zhang X."/>
            <person name="Dehal P."/>
            <person name="Jiang R.H."/>
            <person name="Aerts A."/>
            <person name="Arredondo F.D."/>
            <person name="Baxter L."/>
            <person name="Bensasson D."/>
            <person name="Beynon J.L."/>
            <person name="Chapman J."/>
            <person name="Damasceno C.M."/>
            <person name="Dorrance A.E."/>
            <person name="Dou D."/>
            <person name="Dickerman A.W."/>
            <person name="Dubchak I.L."/>
            <person name="Garbelotto M."/>
            <person name="Gijzen M."/>
            <person name="Gordon S.G."/>
            <person name="Govers F."/>
            <person name="Grunwald N.J."/>
            <person name="Huang W."/>
            <person name="Ivors K.L."/>
            <person name="Jones R.W."/>
            <person name="Kamoun S."/>
            <person name="Krampis K."/>
            <person name="Lamour K.H."/>
            <person name="Lee M.K."/>
            <person name="McDonald W.H."/>
            <person name="Medina M."/>
            <person name="Meijer H.J."/>
            <person name="Nordberg E.K."/>
            <person name="Maclean D.J."/>
            <person name="Ospina-Giraldo M.D."/>
            <person name="Morris P.F."/>
            <person name="Phuntumart V."/>
            <person name="Putnam N.H."/>
            <person name="Rash S."/>
            <person name="Rose J.K."/>
            <person name="Sakihama Y."/>
            <person name="Salamov A.A."/>
            <person name="Savidor A."/>
            <person name="Scheuring C.F."/>
            <person name="Smith B.M."/>
            <person name="Sobral B.W."/>
            <person name="Terry A."/>
            <person name="Torto-Alalibo T.A."/>
            <person name="Win J."/>
            <person name="Xu Z."/>
            <person name="Zhang H."/>
            <person name="Grigoriev I.V."/>
            <person name="Rokhsar D.S."/>
            <person name="Boore J.L."/>
        </authorList>
    </citation>
    <scope>NUCLEOTIDE SEQUENCE [LARGE SCALE GENOMIC DNA]</scope>
    <source>
        <strain evidence="21 22">P6497</strain>
    </source>
</reference>
<evidence type="ECO:0000313" key="21">
    <source>
        <dbReference type="EMBL" id="EGZ29621.1"/>
    </source>
</evidence>
<dbReference type="CDD" id="cd18718">
    <property type="entry name" value="PIN_PRORP"/>
    <property type="match status" value="1"/>
</dbReference>
<evidence type="ECO:0000256" key="7">
    <source>
        <dbReference type="ARBA" id="ARBA00022722"/>
    </source>
</evidence>
<dbReference type="SMR" id="G4YE40"/>
<dbReference type="PANTHER" id="PTHR13547:SF1">
    <property type="entry name" value="MITOCHONDRIAL RIBONUCLEASE P CATALYTIC SUBUNIT"/>
    <property type="match status" value="1"/>
</dbReference>
<evidence type="ECO:0000256" key="11">
    <source>
        <dbReference type="ARBA" id="ARBA00022833"/>
    </source>
</evidence>
<keyword evidence="13" id="KW-0809">Transit peptide</keyword>
<name>G4YE40_PHYSP</name>
<dbReference type="GO" id="GO:0004526">
    <property type="term" value="F:ribonuclease P activity"/>
    <property type="evidence" value="ECO:0007669"/>
    <property type="project" value="UniProtKB-EC"/>
</dbReference>
<evidence type="ECO:0000256" key="14">
    <source>
        <dbReference type="ARBA" id="ARBA00023128"/>
    </source>
</evidence>
<keyword evidence="11" id="KW-0862">Zinc</keyword>
<dbReference type="PANTHER" id="PTHR13547">
    <property type="match status" value="1"/>
</dbReference>
<keyword evidence="6" id="KW-0819">tRNA processing</keyword>
<evidence type="ECO:0000256" key="8">
    <source>
        <dbReference type="ARBA" id="ARBA00022723"/>
    </source>
</evidence>
<evidence type="ECO:0000256" key="13">
    <source>
        <dbReference type="ARBA" id="ARBA00022946"/>
    </source>
</evidence>
<protein>
    <recommendedName>
        <fullName evidence="15">Mitochondrial ribonuclease P catalytic subunit</fullName>
        <ecNumber evidence="5">3.1.26.5</ecNumber>
    </recommendedName>
    <alternativeName>
        <fullName evidence="16">Mitochondrial ribonuclease P protein 3</fullName>
    </alternativeName>
</protein>